<dbReference type="Gene3D" id="3.30.450.30">
    <property type="entry name" value="Dynein light chain 2a, cytoplasmic"/>
    <property type="match status" value="1"/>
</dbReference>
<dbReference type="EMBL" id="UZAM01008312">
    <property type="protein sequence ID" value="VDP04327.1"/>
    <property type="molecule type" value="Genomic_DNA"/>
</dbReference>
<name>A0A183ILD1_9BILA</name>
<dbReference type="WBParaSite" id="SBAD_0000461801-mRNA-1">
    <property type="protein sequence ID" value="SBAD_0000461801-mRNA-1"/>
    <property type="gene ID" value="SBAD_0000461801"/>
</dbReference>
<evidence type="ECO:0000256" key="1">
    <source>
        <dbReference type="ARBA" id="ARBA00005356"/>
    </source>
</evidence>
<reference evidence="4" key="1">
    <citation type="submission" date="2016-06" db="UniProtKB">
        <authorList>
            <consortium name="WormBaseParasite"/>
        </authorList>
    </citation>
    <scope>IDENTIFICATION</scope>
</reference>
<dbReference type="OrthoDB" id="343907at2759"/>
<gene>
    <name evidence="2" type="ORF">SBAD_LOCUS4427</name>
</gene>
<dbReference type="SMART" id="SM01278">
    <property type="entry name" value="MAPKK1_Int"/>
    <property type="match status" value="1"/>
</dbReference>
<evidence type="ECO:0000313" key="3">
    <source>
        <dbReference type="Proteomes" id="UP000270296"/>
    </source>
</evidence>
<dbReference type="InterPro" id="IPR015019">
    <property type="entry name" value="LAMTOR3"/>
</dbReference>
<comment type="similarity">
    <text evidence="1">Belongs to the LAMTOR3 family.</text>
</comment>
<evidence type="ECO:0000313" key="2">
    <source>
        <dbReference type="EMBL" id="VDP04327.1"/>
    </source>
</evidence>
<sequence>MDNARKVLNGIARNVEHLLAIIITDRDGVPMLKSDYPSDVTTRPQFLSVHGVALEQAAKLGFGEAEYAIFYYNQYQLVLLNYQTVMVTLVATSDANSGQLVGLSTELEPLVKQLRSCIGDVVHNA</sequence>
<dbReference type="PANTHER" id="PTHR13378">
    <property type="entry name" value="REGULATOR COMPLEX PROTEIN LAMTOR3"/>
    <property type="match status" value="1"/>
</dbReference>
<dbReference type="GO" id="GO:0071986">
    <property type="term" value="C:Ragulator complex"/>
    <property type="evidence" value="ECO:0007669"/>
    <property type="project" value="TreeGrafter"/>
</dbReference>
<organism evidence="4">
    <name type="scientific">Soboliphyme baturini</name>
    <dbReference type="NCBI Taxonomy" id="241478"/>
    <lineage>
        <taxon>Eukaryota</taxon>
        <taxon>Metazoa</taxon>
        <taxon>Ecdysozoa</taxon>
        <taxon>Nematoda</taxon>
        <taxon>Enoplea</taxon>
        <taxon>Dorylaimia</taxon>
        <taxon>Dioctophymatida</taxon>
        <taxon>Dioctophymatoidea</taxon>
        <taxon>Soboliphymatidae</taxon>
        <taxon>Soboliphyme</taxon>
    </lineage>
</organism>
<dbReference type="PANTHER" id="PTHR13378:SF1">
    <property type="entry name" value="RAGULATOR COMPLEX PROTEIN LAMTOR3"/>
    <property type="match status" value="1"/>
</dbReference>
<dbReference type="Proteomes" id="UP000270296">
    <property type="component" value="Unassembled WGS sequence"/>
</dbReference>
<accession>A0A183ILD1</accession>
<dbReference type="Pfam" id="PF08923">
    <property type="entry name" value="MAPKK1_Int"/>
    <property type="match status" value="1"/>
</dbReference>
<dbReference type="GO" id="GO:0071230">
    <property type="term" value="P:cellular response to amino acid stimulus"/>
    <property type="evidence" value="ECO:0007669"/>
    <property type="project" value="TreeGrafter"/>
</dbReference>
<reference evidence="2 3" key="2">
    <citation type="submission" date="2018-11" db="EMBL/GenBank/DDBJ databases">
        <authorList>
            <consortium name="Pathogen Informatics"/>
        </authorList>
    </citation>
    <scope>NUCLEOTIDE SEQUENCE [LARGE SCALE GENOMIC DNA]</scope>
</reference>
<dbReference type="GO" id="GO:0032008">
    <property type="term" value="P:positive regulation of TOR signaling"/>
    <property type="evidence" value="ECO:0007669"/>
    <property type="project" value="TreeGrafter"/>
</dbReference>
<evidence type="ECO:0000313" key="4">
    <source>
        <dbReference type="WBParaSite" id="SBAD_0000461801-mRNA-1"/>
    </source>
</evidence>
<dbReference type="AlphaFoldDB" id="A0A183ILD1"/>
<proteinExistence type="inferred from homology"/>
<keyword evidence="3" id="KW-1185">Reference proteome</keyword>
<dbReference type="SUPFAM" id="SSF103196">
    <property type="entry name" value="Roadblock/LC7 domain"/>
    <property type="match status" value="1"/>
</dbReference>
<protein>
    <submittedName>
        <fullName evidence="4">Robl_LC7 domain-containing protein</fullName>
    </submittedName>
</protein>